<feature type="compositionally biased region" description="Polar residues" evidence="1">
    <location>
        <begin position="176"/>
        <end position="191"/>
    </location>
</feature>
<feature type="compositionally biased region" description="Polar residues" evidence="1">
    <location>
        <begin position="151"/>
        <end position="169"/>
    </location>
</feature>
<evidence type="ECO:0000313" key="2">
    <source>
        <dbReference type="EMBL" id="CAG9816510.1"/>
    </source>
</evidence>
<dbReference type="OrthoDB" id="6810838at2759"/>
<dbReference type="AlphaFoldDB" id="A0A9N9SEG7"/>
<reference evidence="2" key="2">
    <citation type="submission" date="2022-10" db="EMBL/GenBank/DDBJ databases">
        <authorList>
            <consortium name="ENA_rothamsted_submissions"/>
            <consortium name="culmorum"/>
            <person name="King R."/>
        </authorList>
    </citation>
    <scope>NUCLEOTIDE SEQUENCE</scope>
</reference>
<feature type="compositionally biased region" description="Low complexity" evidence="1">
    <location>
        <begin position="126"/>
        <end position="150"/>
    </location>
</feature>
<dbReference type="InterPro" id="IPR004244">
    <property type="entry name" value="Transposase_22"/>
</dbReference>
<accession>A0A9N9SEG7</accession>
<dbReference type="Proteomes" id="UP001153737">
    <property type="component" value="Chromosome 14"/>
</dbReference>
<dbReference type="EMBL" id="OU896720">
    <property type="protein sequence ID" value="CAG9816510.1"/>
    <property type="molecule type" value="Genomic_DNA"/>
</dbReference>
<name>A0A9N9SEG7_PHACE</name>
<gene>
    <name evidence="2" type="ORF">PHAECO_LOCUS4067</name>
</gene>
<protein>
    <submittedName>
        <fullName evidence="2">Uncharacterized protein</fullName>
    </submittedName>
</protein>
<feature type="compositionally biased region" description="Low complexity" evidence="1">
    <location>
        <begin position="1"/>
        <end position="24"/>
    </location>
</feature>
<reference evidence="2" key="1">
    <citation type="submission" date="2022-01" db="EMBL/GenBank/DDBJ databases">
        <authorList>
            <person name="King R."/>
        </authorList>
    </citation>
    <scope>NUCLEOTIDE SEQUENCE</scope>
</reference>
<organism evidence="2 3">
    <name type="scientific">Phaedon cochleariae</name>
    <name type="common">Mustard beetle</name>
    <dbReference type="NCBI Taxonomy" id="80249"/>
    <lineage>
        <taxon>Eukaryota</taxon>
        <taxon>Metazoa</taxon>
        <taxon>Ecdysozoa</taxon>
        <taxon>Arthropoda</taxon>
        <taxon>Hexapoda</taxon>
        <taxon>Insecta</taxon>
        <taxon>Pterygota</taxon>
        <taxon>Neoptera</taxon>
        <taxon>Endopterygota</taxon>
        <taxon>Coleoptera</taxon>
        <taxon>Polyphaga</taxon>
        <taxon>Cucujiformia</taxon>
        <taxon>Chrysomeloidea</taxon>
        <taxon>Chrysomelidae</taxon>
        <taxon>Chrysomelinae</taxon>
        <taxon>Chrysomelini</taxon>
        <taxon>Phaedon</taxon>
    </lineage>
</organism>
<feature type="compositionally biased region" description="Basic and acidic residues" evidence="1">
    <location>
        <begin position="340"/>
        <end position="354"/>
    </location>
</feature>
<feature type="compositionally biased region" description="Acidic residues" evidence="1">
    <location>
        <begin position="355"/>
        <end position="366"/>
    </location>
</feature>
<feature type="compositionally biased region" description="Polar residues" evidence="1">
    <location>
        <begin position="33"/>
        <end position="43"/>
    </location>
</feature>
<feature type="compositionally biased region" description="Polar residues" evidence="1">
    <location>
        <begin position="246"/>
        <end position="259"/>
    </location>
</feature>
<keyword evidence="3" id="KW-1185">Reference proteome</keyword>
<evidence type="ECO:0000256" key="1">
    <source>
        <dbReference type="SAM" id="MobiDB-lite"/>
    </source>
</evidence>
<sequence length="602" mass="63521">MARRAAAPAAPVQPSTSTGSTKKVGGSGNGSTDRSGVQGSSKGNVEAPPPCPAAKSKDPGDPALRGKTHESTKRTRTPGSTPDDVTRAGSSVGSSGGNSPPPMRTSSTTESSVTPTPQAGSPMGSPATLPTTTVGSTPGSTPSSTLAGSSEGSATPVPTGSTSGNSKQSKPGFAPTLSTGTSVGRSRSLNVSDLARTLEKVKVKTNVRGSDKRKRRMARRAAAPAAPVQPSTSTGSTKRVGGSGNGSTDRSGVQGSSKGNVEAPPPCPAAKSEDPGDLALRGKTHESTKRTRTPGSTLNDVTRALVSWDAPLSSATDLPAEGPKDQPIETVSVDEETPADDDRQPPAEPSHADEETLTELDDETLTEDNVNSPLAESGQEGGAQDASPDVDIASVVKEVIGSQDFLQVIASMIKDAVSSKIDECLKFHEEIITKLVSGNNNLKLQVHSLSVQMDKTEQYSRRNNILILGVPEEDKEKTVDTVSTIIKSKMDINLSTDNIDRCHRIGSFKNKDKKRPILVTFDTYKTKKMVFDKKKNLRSTGITFKEDLTHIRVRMYKMAMEKLNFKNVWSIDGAVFTKVGSQIKKFEDPSILEEYLQSLKGP</sequence>
<proteinExistence type="predicted"/>
<feature type="compositionally biased region" description="Low complexity" evidence="1">
    <location>
        <begin position="105"/>
        <end position="117"/>
    </location>
</feature>
<dbReference type="PANTHER" id="PTHR11505">
    <property type="entry name" value="L1 TRANSPOSABLE ELEMENT-RELATED"/>
    <property type="match status" value="1"/>
</dbReference>
<dbReference type="Gene3D" id="3.30.70.1820">
    <property type="entry name" value="L1 transposable element, RRM domain"/>
    <property type="match status" value="1"/>
</dbReference>
<evidence type="ECO:0000313" key="3">
    <source>
        <dbReference type="Proteomes" id="UP001153737"/>
    </source>
</evidence>
<feature type="region of interest" description="Disordered" evidence="1">
    <location>
        <begin position="1"/>
        <end position="387"/>
    </location>
</feature>